<dbReference type="InterPro" id="IPR039426">
    <property type="entry name" value="TonB-dep_rcpt-like"/>
</dbReference>
<dbReference type="NCBIfam" id="TIGR04057">
    <property type="entry name" value="SusC_RagA_signa"/>
    <property type="match status" value="1"/>
</dbReference>
<dbReference type="InterPro" id="IPR023997">
    <property type="entry name" value="TonB-dep_OMP_SusC/RagA_CS"/>
</dbReference>
<name>A0A0P0LMB3_PHOVU</name>
<dbReference type="InterPro" id="IPR037066">
    <property type="entry name" value="Plug_dom_sf"/>
</dbReference>
<proteinExistence type="inferred from homology"/>
<keyword evidence="3" id="KW-0675">Receptor</keyword>
<dbReference type="PROSITE" id="PS52016">
    <property type="entry name" value="TONB_DEPENDENT_REC_3"/>
    <property type="match status" value="1"/>
</dbReference>
<evidence type="ECO:0000313" key="4">
    <source>
        <dbReference type="Proteomes" id="UP000061587"/>
    </source>
</evidence>
<evidence type="ECO:0000259" key="2">
    <source>
        <dbReference type="Pfam" id="PF07715"/>
    </source>
</evidence>
<reference evidence="3 4" key="2">
    <citation type="journal article" date="2016" name="Genome Biol. Evol.">
        <title>Extensive mobilome-driven genome diversification in mouse gut-associated Bacteroides vulgatus mpk.</title>
        <authorList>
            <person name="Lange A."/>
            <person name="Beier S."/>
            <person name="Steimle A."/>
            <person name="Autenrieth I.B."/>
            <person name="Huson D.H."/>
            <person name="Frick J.S."/>
        </authorList>
    </citation>
    <scope>NUCLEOTIDE SEQUENCE [LARGE SCALE GENOMIC DNA]</scope>
    <source>
        <strain evidence="4">mpk</strain>
    </source>
</reference>
<evidence type="ECO:0000256" key="1">
    <source>
        <dbReference type="PROSITE-ProRule" id="PRU01360"/>
    </source>
</evidence>
<dbReference type="FunFam" id="2.170.130.10:FF:000008">
    <property type="entry name" value="SusC/RagA family TonB-linked outer membrane protein"/>
    <property type="match status" value="1"/>
</dbReference>
<sequence>MVVSFIGMATQEVPVKANLNVVLKSDTEQLEEVMVVAYGTAKKSAFTGSAATIKNEKIATRQTSNVTNALAGQVAGVQTTSNNGQPGKDAEVRIRGIGSISASNKPLYVVDGVPYDGEISAISTSDIESMTVLKDAASNALYGARGANGVILITTKRGKSGEARVTFDAKWGVNKRGVPNYETITDPATFYELNYSSIYNADLKGYAAAGDLAKANAYANQAMLSSTYLGYQVYSIPQGQQLIGMDGKLNPNATLGYSDGTYYYTPDNWSDEIFENNLRQEYNLSISGATEKMNYYMSAGYLDDKGIVPNSGFQRYSARLKADYQVKPWLKMGGNVSFTHYDSREQDTEGGTSMQTSFMHQNYGSHLSYVCSCAQGNIMVDNRGFLRYDYGKPGQDSNGSRNTIPNANPLASYMLDKMKYSVMWLVENGLLILIFGMESRQK</sequence>
<dbReference type="GO" id="GO:0009279">
    <property type="term" value="C:cell outer membrane"/>
    <property type="evidence" value="ECO:0007669"/>
    <property type="project" value="UniProtKB-SubCell"/>
</dbReference>
<dbReference type="InterPro" id="IPR012910">
    <property type="entry name" value="Plug_dom"/>
</dbReference>
<comment type="subcellular location">
    <subcellularLocation>
        <location evidence="1">Cell outer membrane</location>
        <topology evidence="1">Multi-pass membrane protein</topology>
    </subcellularLocation>
</comment>
<dbReference type="EMBL" id="CP013020">
    <property type="protein sequence ID" value="ALK83689.1"/>
    <property type="molecule type" value="Genomic_DNA"/>
</dbReference>
<dbReference type="Proteomes" id="UP000061587">
    <property type="component" value="Chromosome"/>
</dbReference>
<keyword evidence="1" id="KW-0813">Transport</keyword>
<keyword evidence="1" id="KW-0472">Membrane</keyword>
<dbReference type="Pfam" id="PF07715">
    <property type="entry name" value="Plug"/>
    <property type="match status" value="1"/>
</dbReference>
<evidence type="ECO:0000313" key="3">
    <source>
        <dbReference type="EMBL" id="ALK83689.1"/>
    </source>
</evidence>
<dbReference type="Gene3D" id="2.170.130.10">
    <property type="entry name" value="TonB-dependent receptor, plug domain"/>
    <property type="match status" value="1"/>
</dbReference>
<keyword evidence="1" id="KW-1134">Transmembrane beta strand</keyword>
<organism evidence="3 4">
    <name type="scientific">Phocaeicola vulgatus</name>
    <name type="common">Bacteroides vulgatus</name>
    <dbReference type="NCBI Taxonomy" id="821"/>
    <lineage>
        <taxon>Bacteria</taxon>
        <taxon>Pseudomonadati</taxon>
        <taxon>Bacteroidota</taxon>
        <taxon>Bacteroidia</taxon>
        <taxon>Bacteroidales</taxon>
        <taxon>Bacteroidaceae</taxon>
        <taxon>Phocaeicola</taxon>
    </lineage>
</organism>
<protein>
    <submittedName>
        <fullName evidence="3">TonB family protein / TonB-dependent receptor</fullName>
    </submittedName>
</protein>
<reference evidence="4" key="1">
    <citation type="submission" date="2015-10" db="EMBL/GenBank/DDBJ databases">
        <title>Extensive mobilome-driven genome diversification in gut-associated Bacteroides vulgatus mpk.</title>
        <authorList>
            <person name="Beier S."/>
            <person name="Lange A."/>
            <person name="Huson D.H."/>
            <person name="Frick J.-S."/>
            <person name="Autenrieth I.B."/>
        </authorList>
    </citation>
    <scope>NUCLEOTIDE SEQUENCE [LARGE SCALE GENOMIC DNA]</scope>
    <source>
        <strain evidence="4">mpk</strain>
    </source>
</reference>
<keyword evidence="1" id="KW-0998">Cell outer membrane</keyword>
<accession>A0A0P0LMB3</accession>
<gene>
    <name evidence="3" type="ORF">BvMPK_1072</name>
</gene>
<keyword evidence="1" id="KW-0812">Transmembrane</keyword>
<dbReference type="PATRIC" id="fig|821.40.peg.1284"/>
<feature type="domain" description="TonB-dependent receptor plug" evidence="2">
    <location>
        <begin position="44"/>
        <end position="150"/>
    </location>
</feature>
<comment type="similarity">
    <text evidence="1">Belongs to the TonB-dependent receptor family.</text>
</comment>
<dbReference type="AlphaFoldDB" id="A0A0P0LMB3"/>
<dbReference type="SUPFAM" id="SSF56935">
    <property type="entry name" value="Porins"/>
    <property type="match status" value="1"/>
</dbReference>